<evidence type="ECO:0000259" key="7">
    <source>
        <dbReference type="Pfam" id="PF00296"/>
    </source>
</evidence>
<dbReference type="NCBIfam" id="TIGR03860">
    <property type="entry name" value="FMN_nitrolo"/>
    <property type="match status" value="1"/>
</dbReference>
<evidence type="ECO:0000256" key="4">
    <source>
        <dbReference type="ARBA" id="ARBA00023033"/>
    </source>
</evidence>
<protein>
    <submittedName>
        <fullName evidence="8">LLM class flavin-dependent oxidoreductase</fullName>
    </submittedName>
</protein>
<evidence type="ECO:0000256" key="1">
    <source>
        <dbReference type="ARBA" id="ARBA00022630"/>
    </source>
</evidence>
<keyword evidence="1 6" id="KW-0285">Flavoprotein</keyword>
<feature type="binding site" evidence="6">
    <location>
        <position position="228"/>
    </location>
    <ligand>
        <name>FMN</name>
        <dbReference type="ChEBI" id="CHEBI:58210"/>
    </ligand>
</feature>
<dbReference type="GO" id="GO:0004497">
    <property type="term" value="F:monooxygenase activity"/>
    <property type="evidence" value="ECO:0007669"/>
    <property type="project" value="UniProtKB-KW"/>
</dbReference>
<reference evidence="8" key="1">
    <citation type="submission" date="2022-08" db="EMBL/GenBank/DDBJ databases">
        <authorList>
            <person name="Li F."/>
        </authorList>
    </citation>
    <scope>NUCLEOTIDE SEQUENCE</scope>
    <source>
        <strain evidence="8">MQZ15Z-1</strain>
    </source>
</reference>
<comment type="caution">
    <text evidence="8">The sequence shown here is derived from an EMBL/GenBank/DDBJ whole genome shotgun (WGS) entry which is preliminary data.</text>
</comment>
<evidence type="ECO:0000256" key="5">
    <source>
        <dbReference type="ARBA" id="ARBA00033748"/>
    </source>
</evidence>
<dbReference type="InterPro" id="IPR016215">
    <property type="entry name" value="NTA_MOA"/>
</dbReference>
<feature type="binding site" evidence="6">
    <location>
        <position position="60"/>
    </location>
    <ligand>
        <name>FMN</name>
        <dbReference type="ChEBI" id="CHEBI:58210"/>
    </ligand>
</feature>
<feature type="binding site" evidence="6">
    <location>
        <position position="103"/>
    </location>
    <ligand>
        <name>FMN</name>
        <dbReference type="ChEBI" id="CHEBI:58210"/>
    </ligand>
</feature>
<feature type="binding site" evidence="6">
    <location>
        <position position="157"/>
    </location>
    <ligand>
        <name>FMN</name>
        <dbReference type="ChEBI" id="CHEBI:58210"/>
    </ligand>
</feature>
<dbReference type="EMBL" id="JANTHZ010000003">
    <property type="protein sequence ID" value="MCS0495526.1"/>
    <property type="molecule type" value="Genomic_DNA"/>
</dbReference>
<feature type="domain" description="Luciferase-like" evidence="7">
    <location>
        <begin position="31"/>
        <end position="393"/>
    </location>
</feature>
<gene>
    <name evidence="8" type="ORF">NVS89_10490</name>
</gene>
<dbReference type="InterPro" id="IPR036661">
    <property type="entry name" value="Luciferase-like_sf"/>
</dbReference>
<evidence type="ECO:0000256" key="3">
    <source>
        <dbReference type="ARBA" id="ARBA00023002"/>
    </source>
</evidence>
<dbReference type="GO" id="GO:0016705">
    <property type="term" value="F:oxidoreductase activity, acting on paired donors, with incorporation or reduction of molecular oxygen"/>
    <property type="evidence" value="ECO:0007669"/>
    <property type="project" value="InterPro"/>
</dbReference>
<keyword evidence="9" id="KW-1185">Reference proteome</keyword>
<dbReference type="SUPFAM" id="SSF51679">
    <property type="entry name" value="Bacterial luciferase-like"/>
    <property type="match status" value="1"/>
</dbReference>
<dbReference type="PANTHER" id="PTHR30011:SF16">
    <property type="entry name" value="C2H2 FINGER DOMAIN TRANSCRIPTION FACTOR (EUROFUNG)-RELATED"/>
    <property type="match status" value="1"/>
</dbReference>
<dbReference type="PANTHER" id="PTHR30011">
    <property type="entry name" value="ALKANESULFONATE MONOOXYGENASE-RELATED"/>
    <property type="match status" value="1"/>
</dbReference>
<evidence type="ECO:0000256" key="2">
    <source>
        <dbReference type="ARBA" id="ARBA00022643"/>
    </source>
</evidence>
<dbReference type="InterPro" id="IPR051260">
    <property type="entry name" value="Diverse_substr_monoxygenases"/>
</dbReference>
<name>A0A9X2PER8_9HYPH</name>
<dbReference type="Gene3D" id="3.20.20.30">
    <property type="entry name" value="Luciferase-like domain"/>
    <property type="match status" value="1"/>
</dbReference>
<dbReference type="RefSeq" id="WP_258732643.1">
    <property type="nucleotide sequence ID" value="NZ_JANTHZ010000003.1"/>
</dbReference>
<dbReference type="CDD" id="cd01095">
    <property type="entry name" value="Nitrilotriacetate_monoxgenase"/>
    <property type="match status" value="1"/>
</dbReference>
<keyword evidence="2 6" id="KW-0288">FMN</keyword>
<dbReference type="Proteomes" id="UP001151088">
    <property type="component" value="Unassembled WGS sequence"/>
</dbReference>
<feature type="binding site" evidence="6">
    <location>
        <position position="153"/>
    </location>
    <ligand>
        <name>FMN</name>
        <dbReference type="ChEBI" id="CHEBI:58210"/>
    </ligand>
</feature>
<dbReference type="AlphaFoldDB" id="A0A9X2PER8"/>
<evidence type="ECO:0000313" key="9">
    <source>
        <dbReference type="Proteomes" id="UP001151088"/>
    </source>
</evidence>
<evidence type="ECO:0000313" key="8">
    <source>
        <dbReference type="EMBL" id="MCS0495526.1"/>
    </source>
</evidence>
<proteinExistence type="inferred from homology"/>
<accession>A0A9X2PER8</accession>
<dbReference type="PIRSF" id="PIRSF000337">
    <property type="entry name" value="NTA_MOA"/>
    <property type="match status" value="1"/>
</dbReference>
<evidence type="ECO:0000256" key="6">
    <source>
        <dbReference type="PIRSR" id="PIRSR000337-1"/>
    </source>
</evidence>
<dbReference type="InterPro" id="IPR011251">
    <property type="entry name" value="Luciferase-like_dom"/>
</dbReference>
<sequence length="457" mass="50114">MPHRPPAQMALGSFAYAFGYHPAAWLQPGVPHDAATSLAHWVELARIAERGKMDFIFIADSPAVAPGPNESIARWTNSMNRPEPLTLLAAMAAQTTHIGLAATLSTSFYEPYNVARLFGMLDHVSHGRASWNVVTSDHQATSYNFGLDGLEPHALRYEKAREFFDIVCGLWDSYDDDAFICDPGSGYYFHPDRLHPLDHKGKHYSVRGPLNLARPPQGRPVIAQAGGSEAGKEFAAETAEVVFSIGSSIEESRAFYADLKGRMAKFGRAPDQLKVMPGIPVYVGRTEEEADEKLARLGASLNPAAGLSALQLFMTGVDFSGLDLDQPVPASRIDSNSNASKAIFGVAEQLLRQEGMTLRQMISRWAAQGSHTLFKGSPKQVVDQMEEWFSTGAADGFMVMHPVMPHDLTDFVELVVPELQRRGLYREDYSGTMLRDHLGLARPASRYAAPPARDEVA</sequence>
<dbReference type="Pfam" id="PF00296">
    <property type="entry name" value="Bac_luciferase"/>
    <property type="match status" value="1"/>
</dbReference>
<comment type="similarity">
    <text evidence="5">Belongs to the NtaA/SnaA/DszA monooxygenase family.</text>
</comment>
<keyword evidence="3" id="KW-0560">Oxidoreductase</keyword>
<keyword evidence="4" id="KW-0503">Monooxygenase</keyword>
<organism evidence="8 9">
    <name type="scientific">Ancylobacter mangrovi</name>
    <dbReference type="NCBI Taxonomy" id="2972472"/>
    <lineage>
        <taxon>Bacteria</taxon>
        <taxon>Pseudomonadati</taxon>
        <taxon>Pseudomonadota</taxon>
        <taxon>Alphaproteobacteria</taxon>
        <taxon>Hyphomicrobiales</taxon>
        <taxon>Xanthobacteraceae</taxon>
        <taxon>Ancylobacter</taxon>
    </lineage>
</organism>